<accession>A0ABY5KYP5</accession>
<evidence type="ECO:0000313" key="8">
    <source>
        <dbReference type="EMBL" id="UUI74260.1"/>
    </source>
</evidence>
<keyword evidence="3 6" id="KW-0812">Transmembrane</keyword>
<evidence type="ECO:0000256" key="1">
    <source>
        <dbReference type="ARBA" id="ARBA00004651"/>
    </source>
</evidence>
<keyword evidence="2" id="KW-1003">Cell membrane</keyword>
<evidence type="ECO:0000256" key="6">
    <source>
        <dbReference type="SAM" id="Phobius"/>
    </source>
</evidence>
<name>A0ABY5KYP5_9CELL</name>
<sequence>MTVPPLPTPATTAPPSAGPVVPAPLPYGTAGAAWSPYASWPRRVGARVIDQLLLAAVWIAAMPIAVAVGEPGVEAAGRPVRDSTPASAVVICVALAAVAGLWVWNRGVLEGRSGSSLGKRAVGTRLVRASTGEPLGLGATLLRDVCHIADGPLLLGFLWPLWDARRQTFADKILDTVVIRRG</sequence>
<feature type="domain" description="RDD" evidence="7">
    <location>
        <begin position="37"/>
        <end position="174"/>
    </location>
</feature>
<reference evidence="8 9" key="1">
    <citation type="submission" date="2022-07" db="EMBL/GenBank/DDBJ databases">
        <title>Novel species in genus cellulomonas.</title>
        <authorList>
            <person name="Ye L."/>
        </authorList>
    </citation>
    <scope>NUCLEOTIDE SEQUENCE [LARGE SCALE GENOMIC DNA]</scope>
    <source>
        <strain evidence="9">zg-Y338</strain>
    </source>
</reference>
<evidence type="ECO:0000256" key="3">
    <source>
        <dbReference type="ARBA" id="ARBA00022692"/>
    </source>
</evidence>
<protein>
    <submittedName>
        <fullName evidence="8">RDD family protein</fullName>
    </submittedName>
</protein>
<feature type="transmembrane region" description="Helical" evidence="6">
    <location>
        <begin position="52"/>
        <end position="73"/>
    </location>
</feature>
<evidence type="ECO:0000313" key="9">
    <source>
        <dbReference type="Proteomes" id="UP001316189"/>
    </source>
</evidence>
<feature type="transmembrane region" description="Helical" evidence="6">
    <location>
        <begin position="85"/>
        <end position="104"/>
    </location>
</feature>
<dbReference type="PANTHER" id="PTHR36115:SF6">
    <property type="entry name" value="PROLINE-RICH ANTIGEN HOMOLOG"/>
    <property type="match status" value="1"/>
</dbReference>
<keyword evidence="9" id="KW-1185">Reference proteome</keyword>
<dbReference type="RefSeq" id="WP_227569680.1">
    <property type="nucleotide sequence ID" value="NZ_CP101988.1"/>
</dbReference>
<dbReference type="Pfam" id="PF06271">
    <property type="entry name" value="RDD"/>
    <property type="match status" value="1"/>
</dbReference>
<keyword evidence="4 6" id="KW-1133">Transmembrane helix</keyword>
<evidence type="ECO:0000259" key="7">
    <source>
        <dbReference type="Pfam" id="PF06271"/>
    </source>
</evidence>
<dbReference type="PANTHER" id="PTHR36115">
    <property type="entry name" value="PROLINE-RICH ANTIGEN HOMOLOG-RELATED"/>
    <property type="match status" value="1"/>
</dbReference>
<evidence type="ECO:0000256" key="2">
    <source>
        <dbReference type="ARBA" id="ARBA00022475"/>
    </source>
</evidence>
<dbReference type="Proteomes" id="UP001316189">
    <property type="component" value="Chromosome"/>
</dbReference>
<dbReference type="EMBL" id="CP101988">
    <property type="protein sequence ID" value="UUI74260.1"/>
    <property type="molecule type" value="Genomic_DNA"/>
</dbReference>
<proteinExistence type="predicted"/>
<dbReference type="InterPro" id="IPR051791">
    <property type="entry name" value="Pra-immunoreactive"/>
</dbReference>
<dbReference type="InterPro" id="IPR010432">
    <property type="entry name" value="RDD"/>
</dbReference>
<keyword evidence="5 6" id="KW-0472">Membrane</keyword>
<evidence type="ECO:0000256" key="4">
    <source>
        <dbReference type="ARBA" id="ARBA00022989"/>
    </source>
</evidence>
<comment type="subcellular location">
    <subcellularLocation>
        <location evidence="1">Cell membrane</location>
        <topology evidence="1">Multi-pass membrane protein</topology>
    </subcellularLocation>
</comment>
<evidence type="ECO:0000256" key="5">
    <source>
        <dbReference type="ARBA" id="ARBA00023136"/>
    </source>
</evidence>
<organism evidence="8 9">
    <name type="scientific">Cellulomonas chengniuliangii</name>
    <dbReference type="NCBI Taxonomy" id="2968084"/>
    <lineage>
        <taxon>Bacteria</taxon>
        <taxon>Bacillati</taxon>
        <taxon>Actinomycetota</taxon>
        <taxon>Actinomycetes</taxon>
        <taxon>Micrococcales</taxon>
        <taxon>Cellulomonadaceae</taxon>
        <taxon>Cellulomonas</taxon>
    </lineage>
</organism>
<gene>
    <name evidence="8" type="ORF">NP064_10585</name>
</gene>